<proteinExistence type="inferred from homology"/>
<dbReference type="InterPro" id="IPR013325">
    <property type="entry name" value="RNA_pol_sigma_r2"/>
</dbReference>
<keyword evidence="4" id="KW-0804">Transcription</keyword>
<dbReference type="FunFam" id="1.10.10.10:FF:000427">
    <property type="entry name" value="RNA polymerase sigma factor"/>
    <property type="match status" value="1"/>
</dbReference>
<dbReference type="SUPFAM" id="SSF88659">
    <property type="entry name" value="Sigma3 and sigma4 domains of RNA polymerase sigma factors"/>
    <property type="match status" value="1"/>
</dbReference>
<evidence type="ECO:0000259" key="6">
    <source>
        <dbReference type="Pfam" id="PF08281"/>
    </source>
</evidence>
<evidence type="ECO:0000259" key="5">
    <source>
        <dbReference type="Pfam" id="PF04542"/>
    </source>
</evidence>
<dbReference type="EMBL" id="CABVHG010000033">
    <property type="protein sequence ID" value="VVN23796.1"/>
    <property type="molecule type" value="Genomic_DNA"/>
</dbReference>
<dbReference type="InterPro" id="IPR014284">
    <property type="entry name" value="RNA_pol_sigma-70_dom"/>
</dbReference>
<gene>
    <name evidence="8" type="primary">fecI_15</name>
    <name evidence="7" type="synonym">fecI_20</name>
    <name evidence="8" type="ORF">PS652_04468</name>
    <name evidence="7" type="ORF">PS652_05359</name>
</gene>
<dbReference type="InterPro" id="IPR036388">
    <property type="entry name" value="WH-like_DNA-bd_sf"/>
</dbReference>
<keyword evidence="2" id="KW-0805">Transcription regulation</keyword>
<dbReference type="AlphaFoldDB" id="A0A5E6W597"/>
<evidence type="ECO:0000256" key="3">
    <source>
        <dbReference type="ARBA" id="ARBA00023082"/>
    </source>
</evidence>
<evidence type="ECO:0000313" key="9">
    <source>
        <dbReference type="Proteomes" id="UP000326595"/>
    </source>
</evidence>
<dbReference type="InterPro" id="IPR013249">
    <property type="entry name" value="RNA_pol_sigma70_r4_t2"/>
</dbReference>
<dbReference type="Proteomes" id="UP000326595">
    <property type="component" value="Chromosome"/>
</dbReference>
<accession>A0A5E6W597</accession>
<evidence type="ECO:0000313" key="8">
    <source>
        <dbReference type="EMBL" id="VVN23796.1"/>
    </source>
</evidence>
<evidence type="ECO:0000256" key="4">
    <source>
        <dbReference type="ARBA" id="ARBA00023163"/>
    </source>
</evidence>
<reference evidence="7 9" key="2">
    <citation type="submission" date="2024-03" db="EMBL/GenBank/DDBJ databases">
        <authorList>
            <person name="Alaster D. Moffat"/>
            <person name="Govind Chandra"/>
            <person name="Andrew W. Truman"/>
        </authorList>
    </citation>
    <scope>NUCLEOTIDE SEQUENCE [LARGE SCALE GENOMIC DNA]</scope>
    <source>
        <strain evidence="7">PS652</strain>
    </source>
</reference>
<dbReference type="SUPFAM" id="SSF88946">
    <property type="entry name" value="Sigma2 domain of RNA polymerase sigma factors"/>
    <property type="match status" value="1"/>
</dbReference>
<dbReference type="NCBIfam" id="TIGR02937">
    <property type="entry name" value="sigma70-ECF"/>
    <property type="match status" value="1"/>
</dbReference>
<dbReference type="PANTHER" id="PTHR43133">
    <property type="entry name" value="RNA POLYMERASE ECF-TYPE SIGMA FACTO"/>
    <property type="match status" value="1"/>
</dbReference>
<dbReference type="InterPro" id="IPR039425">
    <property type="entry name" value="RNA_pol_sigma-70-like"/>
</dbReference>
<name>A0A5E6W597_PSEFL</name>
<feature type="domain" description="RNA polymerase sigma factor 70 region 4 type 2" evidence="6">
    <location>
        <begin position="111"/>
        <end position="163"/>
    </location>
</feature>
<dbReference type="Gene3D" id="1.10.1740.10">
    <property type="match status" value="1"/>
</dbReference>
<dbReference type="Gene3D" id="1.10.10.10">
    <property type="entry name" value="Winged helix-like DNA-binding domain superfamily/Winged helix DNA-binding domain"/>
    <property type="match status" value="1"/>
</dbReference>
<reference evidence="8" key="1">
    <citation type="submission" date="2019-09" db="EMBL/GenBank/DDBJ databases">
        <authorList>
            <person name="Chandra G."/>
            <person name="Truman W A."/>
        </authorList>
    </citation>
    <scope>NUCLEOTIDE SEQUENCE [LARGE SCALE GENOMIC DNA]</scope>
    <source>
        <strain evidence="8">PS652</strain>
    </source>
</reference>
<dbReference type="PANTHER" id="PTHR43133:SF63">
    <property type="entry name" value="RNA POLYMERASE SIGMA FACTOR FECI-RELATED"/>
    <property type="match status" value="1"/>
</dbReference>
<dbReference type="GO" id="GO:0006352">
    <property type="term" value="P:DNA-templated transcription initiation"/>
    <property type="evidence" value="ECO:0007669"/>
    <property type="project" value="InterPro"/>
</dbReference>
<keyword evidence="3" id="KW-0731">Sigma factor</keyword>
<sequence length="172" mass="19579">MSSVQSPHTELVGTLYRDHRSWLLAWLRRNIACADRAEDLSQDTFVRLLGREQLPAPREPRAFLLAIARGLLFDHFRRAALEQAYLAELMLIPEAEQPSPEEQHLILEDLKAIDRLLGKLSSKARAAFLYNRLDGLGHAQIAERLGVSISRVRQYLAQGMRQCYVALYGEPT</sequence>
<dbReference type="GO" id="GO:0016987">
    <property type="term" value="F:sigma factor activity"/>
    <property type="evidence" value="ECO:0007669"/>
    <property type="project" value="UniProtKB-KW"/>
</dbReference>
<dbReference type="NCBIfam" id="NF009175">
    <property type="entry name" value="PRK12523.1"/>
    <property type="match status" value="1"/>
</dbReference>
<dbReference type="InterPro" id="IPR013324">
    <property type="entry name" value="RNA_pol_sigma_r3/r4-like"/>
</dbReference>
<evidence type="ECO:0000313" key="7">
    <source>
        <dbReference type="EMBL" id="CAK9892492.1"/>
    </source>
</evidence>
<dbReference type="EMBL" id="OZ024668">
    <property type="protein sequence ID" value="CAK9892492.1"/>
    <property type="molecule type" value="Genomic_DNA"/>
</dbReference>
<dbReference type="Pfam" id="PF04542">
    <property type="entry name" value="Sigma70_r2"/>
    <property type="match status" value="1"/>
</dbReference>
<evidence type="ECO:0000256" key="1">
    <source>
        <dbReference type="ARBA" id="ARBA00010641"/>
    </source>
</evidence>
<protein>
    <submittedName>
        <fullName evidence="7 8">RNA polymerase sigma factor FecI</fullName>
    </submittedName>
</protein>
<organism evidence="8">
    <name type="scientific">Pseudomonas fluorescens</name>
    <dbReference type="NCBI Taxonomy" id="294"/>
    <lineage>
        <taxon>Bacteria</taxon>
        <taxon>Pseudomonadati</taxon>
        <taxon>Pseudomonadota</taxon>
        <taxon>Gammaproteobacteria</taxon>
        <taxon>Pseudomonadales</taxon>
        <taxon>Pseudomonadaceae</taxon>
        <taxon>Pseudomonas</taxon>
    </lineage>
</organism>
<comment type="similarity">
    <text evidence="1">Belongs to the sigma-70 factor family. ECF subfamily.</text>
</comment>
<dbReference type="Pfam" id="PF08281">
    <property type="entry name" value="Sigma70_r4_2"/>
    <property type="match status" value="1"/>
</dbReference>
<feature type="domain" description="RNA polymerase sigma-70 region 2" evidence="5">
    <location>
        <begin position="15"/>
        <end position="80"/>
    </location>
</feature>
<dbReference type="InterPro" id="IPR007627">
    <property type="entry name" value="RNA_pol_sigma70_r2"/>
</dbReference>
<evidence type="ECO:0000256" key="2">
    <source>
        <dbReference type="ARBA" id="ARBA00023015"/>
    </source>
</evidence>
<dbReference type="RefSeq" id="WP_038998367.1">
    <property type="nucleotide sequence ID" value="NZ_OZ024668.1"/>
</dbReference>
<dbReference type="GO" id="GO:0003677">
    <property type="term" value="F:DNA binding"/>
    <property type="evidence" value="ECO:0007669"/>
    <property type="project" value="InterPro"/>
</dbReference>